<comment type="caution">
    <text evidence="1">The sequence shown here is derived from an EMBL/GenBank/DDBJ whole genome shotgun (WGS) entry which is preliminary data.</text>
</comment>
<accession>A0A939SUQ2</accession>
<gene>
    <name evidence="1" type="ORF">J4730_10385</name>
</gene>
<protein>
    <submittedName>
        <fullName evidence="1">Uncharacterized protein</fullName>
    </submittedName>
</protein>
<organism evidence="1 2">
    <name type="scientific">Klebsiella pneumoniae</name>
    <dbReference type="NCBI Taxonomy" id="573"/>
    <lineage>
        <taxon>Bacteria</taxon>
        <taxon>Pseudomonadati</taxon>
        <taxon>Pseudomonadota</taxon>
        <taxon>Gammaproteobacteria</taxon>
        <taxon>Enterobacterales</taxon>
        <taxon>Enterobacteriaceae</taxon>
        <taxon>Klebsiella/Raoultella group</taxon>
        <taxon>Klebsiella</taxon>
        <taxon>Klebsiella pneumoniae complex</taxon>
    </lineage>
</organism>
<evidence type="ECO:0000313" key="2">
    <source>
        <dbReference type="Proteomes" id="UP000664002"/>
    </source>
</evidence>
<reference evidence="1" key="1">
    <citation type="submission" date="2021-03" db="EMBL/GenBank/DDBJ databases">
        <title>Molecular epidemiology and mechanisms of colistin and carbapenem resistance in Enterobacteriaceae from clinical isolates, the environment and porcine samples in Pretoria, South Africa.</title>
        <authorList>
            <person name="Bogoshi D."/>
            <person name="Mbelle N.M."/>
            <person name="Naidoo V."/>
            <person name="Osei Sekyere J."/>
        </authorList>
    </citation>
    <scope>NUCLEOTIDE SEQUENCE</scope>
    <source>
        <strain evidence="1">C027</strain>
    </source>
</reference>
<evidence type="ECO:0000313" key="1">
    <source>
        <dbReference type="EMBL" id="MBO1997358.1"/>
    </source>
</evidence>
<name>A0A939SUQ2_KLEPN</name>
<dbReference type="AlphaFoldDB" id="A0A939SUQ2"/>
<dbReference type="EMBL" id="JAGETM010000005">
    <property type="protein sequence ID" value="MBO1997358.1"/>
    <property type="molecule type" value="Genomic_DNA"/>
</dbReference>
<dbReference type="Proteomes" id="UP000664002">
    <property type="component" value="Unassembled WGS sequence"/>
</dbReference>
<sequence length="92" mass="10868">MYAAESEVVYQFRYRGRVIQYLKMICSVAIRHCRAMAVTFHVKGWDVFTGEQVKETIRKMYLLLSVTVRKRTIAAFGGYEVWQLMALQQLFH</sequence>
<proteinExistence type="predicted"/>